<dbReference type="AlphaFoldDB" id="A0A1W1BIA8"/>
<evidence type="ECO:0000259" key="1">
    <source>
        <dbReference type="Pfam" id="PF01882"/>
    </source>
</evidence>
<evidence type="ECO:0000313" key="2">
    <source>
        <dbReference type="EMBL" id="SFV53239.1"/>
    </source>
</evidence>
<sequence length="279" mass="31939">MIDHKLALDILKIKAKEQVYTLLSGNNLSKLHGEGYDLSEIREYQIGDDVRKINWMITAKMGKPYIKELHANRELSIVVSTMMDGSLYFGKTDAKQQKLAEVVALLGYASLHSGDTFSAISHTDRGVRFLPPTKEIYSIDTLIDDIYNIELLESSISYRDGIEETFRRVLKPSLIFVVGDFLQEVDLSLLAQKHEVIAIIIRDQAEEDPQKLGEVILHNPTDGKEMTTYFGQKSVDRYLTRLKKHDEAIIKHFSQQKIRYQKIYSNEDAIGRLIDLFNS</sequence>
<organism evidence="2">
    <name type="scientific">hydrothermal vent metagenome</name>
    <dbReference type="NCBI Taxonomy" id="652676"/>
    <lineage>
        <taxon>unclassified sequences</taxon>
        <taxon>metagenomes</taxon>
        <taxon>ecological metagenomes</taxon>
    </lineage>
</organism>
<dbReference type="PANTHER" id="PTHR33608">
    <property type="entry name" value="BLL2464 PROTEIN"/>
    <property type="match status" value="1"/>
</dbReference>
<gene>
    <name evidence="2" type="ORF">MNB_SV-6-42</name>
</gene>
<dbReference type="EMBL" id="FPHC01000028">
    <property type="protein sequence ID" value="SFV53239.1"/>
    <property type="molecule type" value="Genomic_DNA"/>
</dbReference>
<dbReference type="Pfam" id="PF01882">
    <property type="entry name" value="DUF58"/>
    <property type="match status" value="1"/>
</dbReference>
<accession>A0A1W1BIA8</accession>
<proteinExistence type="predicted"/>
<dbReference type="InterPro" id="IPR002881">
    <property type="entry name" value="DUF58"/>
</dbReference>
<feature type="domain" description="DUF58" evidence="1">
    <location>
        <begin position="40"/>
        <end position="235"/>
    </location>
</feature>
<name>A0A1W1BIA8_9ZZZZ</name>
<dbReference type="PANTHER" id="PTHR33608:SF6">
    <property type="entry name" value="BLL2464 PROTEIN"/>
    <property type="match status" value="1"/>
</dbReference>
<protein>
    <recommendedName>
        <fullName evidence="1">DUF58 domain-containing protein</fullName>
    </recommendedName>
</protein>
<reference evidence="2" key="1">
    <citation type="submission" date="2016-10" db="EMBL/GenBank/DDBJ databases">
        <authorList>
            <person name="de Groot N.N."/>
        </authorList>
    </citation>
    <scope>NUCLEOTIDE SEQUENCE</scope>
</reference>